<dbReference type="PANTHER" id="PTHR43798:SF33">
    <property type="entry name" value="HYDROLASE, PUTATIVE (AFU_ORTHOLOGUE AFUA_2G14860)-RELATED"/>
    <property type="match status" value="1"/>
</dbReference>
<organism evidence="3 4">
    <name type="scientific">OM182 bacterium MED-G28</name>
    <dbReference type="NCBI Taxonomy" id="1986256"/>
    <lineage>
        <taxon>Bacteria</taxon>
        <taxon>Pseudomonadati</taxon>
        <taxon>Pseudomonadota</taxon>
        <taxon>Gammaproteobacteria</taxon>
        <taxon>OMG group</taxon>
        <taxon>OM182 clade</taxon>
    </lineage>
</organism>
<dbReference type="PRINTS" id="PR00111">
    <property type="entry name" value="ABHYDROLASE"/>
</dbReference>
<keyword evidence="3" id="KW-0378">Hydrolase</keyword>
<evidence type="ECO:0000259" key="2">
    <source>
        <dbReference type="Pfam" id="PF00561"/>
    </source>
</evidence>
<dbReference type="InterPro" id="IPR050266">
    <property type="entry name" value="AB_hydrolase_sf"/>
</dbReference>
<protein>
    <submittedName>
        <fullName evidence="3">Alpha/beta hydrolase</fullName>
    </submittedName>
</protein>
<feature type="domain" description="AB hydrolase-1" evidence="2">
    <location>
        <begin position="104"/>
        <end position="331"/>
    </location>
</feature>
<evidence type="ECO:0000256" key="1">
    <source>
        <dbReference type="SAM" id="SignalP"/>
    </source>
</evidence>
<dbReference type="GO" id="GO:0047372">
    <property type="term" value="F:monoacylglycerol lipase activity"/>
    <property type="evidence" value="ECO:0007669"/>
    <property type="project" value="TreeGrafter"/>
</dbReference>
<dbReference type="AlphaFoldDB" id="A0A2A5WCN9"/>
<comment type="caution">
    <text evidence="3">The sequence shown here is derived from an EMBL/GenBank/DDBJ whole genome shotgun (WGS) entry which is preliminary data.</text>
</comment>
<dbReference type="SUPFAM" id="SSF53474">
    <property type="entry name" value="alpha/beta-Hydrolases"/>
    <property type="match status" value="1"/>
</dbReference>
<evidence type="ECO:0000313" key="4">
    <source>
        <dbReference type="Proteomes" id="UP000219329"/>
    </source>
</evidence>
<feature type="chain" id="PRO_5013060256" evidence="1">
    <location>
        <begin position="40"/>
        <end position="356"/>
    </location>
</feature>
<proteinExistence type="predicted"/>
<dbReference type="Pfam" id="PF00561">
    <property type="entry name" value="Abhydrolase_1"/>
    <property type="match status" value="1"/>
</dbReference>
<gene>
    <name evidence="3" type="ORF">CNF02_05090</name>
</gene>
<evidence type="ECO:0000313" key="3">
    <source>
        <dbReference type="EMBL" id="PDH34172.1"/>
    </source>
</evidence>
<dbReference type="GO" id="GO:0016020">
    <property type="term" value="C:membrane"/>
    <property type="evidence" value="ECO:0007669"/>
    <property type="project" value="TreeGrafter"/>
</dbReference>
<accession>A0A2A5WCN9</accession>
<dbReference type="EMBL" id="NTJZ01000004">
    <property type="protein sequence ID" value="PDH34172.1"/>
    <property type="molecule type" value="Genomic_DNA"/>
</dbReference>
<dbReference type="PRINTS" id="PR00412">
    <property type="entry name" value="EPOXHYDRLASE"/>
</dbReference>
<feature type="signal peptide" evidence="1">
    <location>
        <begin position="1"/>
        <end position="39"/>
    </location>
</feature>
<dbReference type="InterPro" id="IPR029058">
    <property type="entry name" value="AB_hydrolase_fold"/>
</dbReference>
<sequence length="356" mass="39960">MNLFINKNKGLVFMNILIKRVLSNLGAVIFFIFANSALAADTWPTEPPAEAPADWGPVSANFEEIDYPFTVNFLKLRRFEQDMNMAYMDVPPSGPANGQTIFWQHGMNFYSEAYTPTIEALTSEGFRVVAVDRIGYGKSSKPVIPYNFNFVAANMKALLDELGIDEVAIVGHSMGGMVVSRFAMLYPDMTSHVVMVNQIGLTDQRQGRPWNDPYGAELAPASYRGILAGHRRYFPEDWPPAHLEFVRRQYGQTLSGEWPRLTMVRRLQGGMLYNDPVVYDWQHIESKALVLGGEEDGLVADFPTLAHNVADQLQNSAILLYPGIGHAPQIEIPDQFHTDLVRFLTSDPDEPASEWK</sequence>
<dbReference type="InterPro" id="IPR000639">
    <property type="entry name" value="Epox_hydrolase-like"/>
</dbReference>
<reference evidence="3 4" key="1">
    <citation type="submission" date="2017-08" db="EMBL/GenBank/DDBJ databases">
        <title>Fine stratification of microbial communities through a metagenomic profile of the photic zone.</title>
        <authorList>
            <person name="Haro-Moreno J.M."/>
            <person name="Lopez-Perez M."/>
            <person name="De La Torre J."/>
            <person name="Picazo A."/>
            <person name="Camacho A."/>
            <person name="Rodriguez-Valera F."/>
        </authorList>
    </citation>
    <scope>NUCLEOTIDE SEQUENCE [LARGE SCALE GENOMIC DNA]</scope>
    <source>
        <strain evidence="3">MED-G28</strain>
    </source>
</reference>
<name>A0A2A5WCN9_9GAMM</name>
<dbReference type="GO" id="GO:0046464">
    <property type="term" value="P:acylglycerol catabolic process"/>
    <property type="evidence" value="ECO:0007669"/>
    <property type="project" value="TreeGrafter"/>
</dbReference>
<keyword evidence="1" id="KW-0732">Signal</keyword>
<dbReference type="PANTHER" id="PTHR43798">
    <property type="entry name" value="MONOACYLGLYCEROL LIPASE"/>
    <property type="match status" value="1"/>
</dbReference>
<dbReference type="Gene3D" id="3.40.50.1820">
    <property type="entry name" value="alpha/beta hydrolase"/>
    <property type="match status" value="1"/>
</dbReference>
<dbReference type="InterPro" id="IPR000073">
    <property type="entry name" value="AB_hydrolase_1"/>
</dbReference>
<dbReference type="Proteomes" id="UP000219329">
    <property type="component" value="Unassembled WGS sequence"/>
</dbReference>